<accession>A0A2P2Q2S0</accession>
<name>A0A2P2Q2S0_RHIMU</name>
<organism evidence="1">
    <name type="scientific">Rhizophora mucronata</name>
    <name type="common">Asiatic mangrove</name>
    <dbReference type="NCBI Taxonomy" id="61149"/>
    <lineage>
        <taxon>Eukaryota</taxon>
        <taxon>Viridiplantae</taxon>
        <taxon>Streptophyta</taxon>
        <taxon>Embryophyta</taxon>
        <taxon>Tracheophyta</taxon>
        <taxon>Spermatophyta</taxon>
        <taxon>Magnoliopsida</taxon>
        <taxon>eudicotyledons</taxon>
        <taxon>Gunneridae</taxon>
        <taxon>Pentapetalae</taxon>
        <taxon>rosids</taxon>
        <taxon>fabids</taxon>
        <taxon>Malpighiales</taxon>
        <taxon>Rhizophoraceae</taxon>
        <taxon>Rhizophora</taxon>
    </lineage>
</organism>
<keyword evidence="1" id="KW-0012">Acyltransferase</keyword>
<dbReference type="AlphaFoldDB" id="A0A2P2Q2S0"/>
<evidence type="ECO:0000313" key="1">
    <source>
        <dbReference type="EMBL" id="MBX61265.1"/>
    </source>
</evidence>
<reference evidence="1" key="1">
    <citation type="submission" date="2018-02" db="EMBL/GenBank/DDBJ databases">
        <title>Rhizophora mucronata_Transcriptome.</title>
        <authorList>
            <person name="Meera S.P."/>
            <person name="Sreeshan A."/>
            <person name="Augustine A."/>
        </authorList>
    </citation>
    <scope>NUCLEOTIDE SEQUENCE</scope>
    <source>
        <tissue evidence="1">Leaf</tissue>
    </source>
</reference>
<proteinExistence type="predicted"/>
<sequence>MTHESPSPVNQTPELARTMVRLCCAFSLIMKNSRAQPVGVSQISHAKQIKFVGCLIHCFLFLQSSMWNISFVPT</sequence>
<dbReference type="EMBL" id="GGEC01080781">
    <property type="protein sequence ID" value="MBX61265.1"/>
    <property type="molecule type" value="Transcribed_RNA"/>
</dbReference>
<dbReference type="GO" id="GO:0016746">
    <property type="term" value="F:acyltransferase activity"/>
    <property type="evidence" value="ECO:0007669"/>
    <property type="project" value="UniProtKB-KW"/>
</dbReference>
<protein>
    <submittedName>
        <fullName evidence="1">Putative membrane-bound O-acyltransferase C24H6.01c</fullName>
    </submittedName>
</protein>
<keyword evidence="1" id="KW-0808">Transferase</keyword>